<protein>
    <submittedName>
        <fullName evidence="2">Uncharacterized protein</fullName>
    </submittedName>
</protein>
<proteinExistence type="predicted"/>
<accession>A0A644YJT6</accession>
<feature type="transmembrane region" description="Helical" evidence="1">
    <location>
        <begin position="53"/>
        <end position="76"/>
    </location>
</feature>
<reference evidence="2" key="1">
    <citation type="submission" date="2019-08" db="EMBL/GenBank/DDBJ databases">
        <authorList>
            <person name="Kucharzyk K."/>
            <person name="Murdoch R.W."/>
            <person name="Higgins S."/>
            <person name="Loffler F."/>
        </authorList>
    </citation>
    <scope>NUCLEOTIDE SEQUENCE</scope>
</reference>
<keyword evidence="1" id="KW-0472">Membrane</keyword>
<keyword evidence="1" id="KW-1133">Transmembrane helix</keyword>
<comment type="caution">
    <text evidence="2">The sequence shown here is derived from an EMBL/GenBank/DDBJ whole genome shotgun (WGS) entry which is preliminary data.</text>
</comment>
<evidence type="ECO:0000313" key="2">
    <source>
        <dbReference type="EMBL" id="MPM28640.1"/>
    </source>
</evidence>
<dbReference type="EMBL" id="VSSQ01005310">
    <property type="protein sequence ID" value="MPM28640.1"/>
    <property type="molecule type" value="Genomic_DNA"/>
</dbReference>
<dbReference type="AlphaFoldDB" id="A0A644YJT6"/>
<feature type="transmembrane region" description="Helical" evidence="1">
    <location>
        <begin position="20"/>
        <end position="41"/>
    </location>
</feature>
<keyword evidence="1" id="KW-0812">Transmembrane</keyword>
<organism evidence="2">
    <name type="scientific">bioreactor metagenome</name>
    <dbReference type="NCBI Taxonomy" id="1076179"/>
    <lineage>
        <taxon>unclassified sequences</taxon>
        <taxon>metagenomes</taxon>
        <taxon>ecological metagenomes</taxon>
    </lineage>
</organism>
<gene>
    <name evidence="2" type="ORF">SDC9_75167</name>
</gene>
<evidence type="ECO:0000256" key="1">
    <source>
        <dbReference type="SAM" id="Phobius"/>
    </source>
</evidence>
<name>A0A644YJT6_9ZZZZ</name>
<sequence length="99" mass="11686">MYQYNLLFEARSIGEFFKRLGILILTVILLSLYVIGVTYVIESFIKNFNYNYLLITMKILDNTVCSLIPAIILLMIPCRIINNISRRYLVYREKIKDVL</sequence>